<dbReference type="InterPro" id="IPR044878">
    <property type="entry name" value="UbiA_sf"/>
</dbReference>
<proteinExistence type="predicted"/>
<dbReference type="Proteomes" id="UP000243250">
    <property type="component" value="Unassembled WGS sequence"/>
</dbReference>
<evidence type="ECO:0000256" key="4">
    <source>
        <dbReference type="ARBA" id="ARBA00023136"/>
    </source>
</evidence>
<keyword evidence="2 5" id="KW-0812">Transmembrane</keyword>
<dbReference type="OrthoDB" id="11851at2157"/>
<dbReference type="Gene3D" id="1.10.357.140">
    <property type="entry name" value="UbiA prenyltransferase"/>
    <property type="match status" value="1"/>
</dbReference>
<evidence type="ECO:0000313" key="6">
    <source>
        <dbReference type="EMBL" id="SFR68589.1"/>
    </source>
</evidence>
<dbReference type="InterPro" id="IPR050475">
    <property type="entry name" value="Prenyltransferase_related"/>
</dbReference>
<gene>
    <name evidence="6" type="ORF">SAMN04488124_3442</name>
</gene>
<keyword evidence="3 5" id="KW-1133">Transmembrane helix</keyword>
<sequence>MATGVEDALAFDRVRRVATDYADLIRLPNIFTAPPDVLAGAALAVALGATVDPVTVAGLCLASALVYAAGTTLNDVADVDEDASERPERPIPSGRVGRSEALSLGVVFLLAGVGVATAVSGFATGLTALVLAAAVVLYDGLLKGGPLGFIAMGSARGLNVLLGLSVAGAAALNPVALLFPAAVVGYVAALTRMAEAETGGGEGSAVALTGVGATVAAMVVAVVATVLGTPTTGLVATVVAAGFLAWDWRALGPAIADPAPSNVGPAVGTCVLGIVLLDAAVAVVGGPAFALAAAAFALPATTLSRYFDVS</sequence>
<evidence type="ECO:0000256" key="5">
    <source>
        <dbReference type="SAM" id="Phobius"/>
    </source>
</evidence>
<name>A0A1I6IPP5_9EURY</name>
<dbReference type="AlphaFoldDB" id="A0A1I6IPP5"/>
<keyword evidence="6" id="KW-0808">Transferase</keyword>
<evidence type="ECO:0000256" key="1">
    <source>
        <dbReference type="ARBA" id="ARBA00004651"/>
    </source>
</evidence>
<evidence type="ECO:0000256" key="3">
    <source>
        <dbReference type="ARBA" id="ARBA00022989"/>
    </source>
</evidence>
<comment type="subcellular location">
    <subcellularLocation>
        <location evidence="1">Cell membrane</location>
        <topology evidence="1">Multi-pass membrane protein</topology>
    </subcellularLocation>
</comment>
<feature type="transmembrane region" description="Helical" evidence="5">
    <location>
        <begin position="158"/>
        <end position="191"/>
    </location>
</feature>
<dbReference type="CDD" id="cd13964">
    <property type="entry name" value="PT_UbiA_1"/>
    <property type="match status" value="1"/>
</dbReference>
<dbReference type="GO" id="GO:0005886">
    <property type="term" value="C:plasma membrane"/>
    <property type="evidence" value="ECO:0007669"/>
    <property type="project" value="UniProtKB-SubCell"/>
</dbReference>
<keyword evidence="4 5" id="KW-0472">Membrane</keyword>
<evidence type="ECO:0000313" key="7">
    <source>
        <dbReference type="Proteomes" id="UP000243250"/>
    </source>
</evidence>
<dbReference type="PANTHER" id="PTHR42723">
    <property type="entry name" value="CHLOROPHYLL SYNTHASE"/>
    <property type="match status" value="1"/>
</dbReference>
<dbReference type="PANTHER" id="PTHR42723:SF1">
    <property type="entry name" value="CHLOROPHYLL SYNTHASE, CHLOROPLASTIC"/>
    <property type="match status" value="1"/>
</dbReference>
<reference evidence="7" key="1">
    <citation type="submission" date="2016-10" db="EMBL/GenBank/DDBJ databases">
        <authorList>
            <person name="Varghese N."/>
            <person name="Submissions S."/>
        </authorList>
    </citation>
    <scope>NUCLEOTIDE SEQUENCE [LARGE SCALE GENOMIC DNA]</scope>
    <source>
        <strain evidence="7">CGMCC 1.8711</strain>
    </source>
</reference>
<protein>
    <submittedName>
        <fullName evidence="6">4-hydroxybenzoate polyprenyltransferase</fullName>
    </submittedName>
</protein>
<feature type="transmembrane region" description="Helical" evidence="5">
    <location>
        <begin position="105"/>
        <end position="138"/>
    </location>
</feature>
<dbReference type="GO" id="GO:0016765">
    <property type="term" value="F:transferase activity, transferring alkyl or aryl (other than methyl) groups"/>
    <property type="evidence" value="ECO:0007669"/>
    <property type="project" value="InterPro"/>
</dbReference>
<feature type="transmembrane region" description="Helical" evidence="5">
    <location>
        <begin position="233"/>
        <end position="251"/>
    </location>
</feature>
<dbReference type="InterPro" id="IPR000537">
    <property type="entry name" value="UbiA_prenyltransferase"/>
</dbReference>
<keyword evidence="7" id="KW-1185">Reference proteome</keyword>
<dbReference type="Pfam" id="PF01040">
    <property type="entry name" value="UbiA"/>
    <property type="match status" value="1"/>
</dbReference>
<dbReference type="EMBL" id="FOYS01000007">
    <property type="protein sequence ID" value="SFR68589.1"/>
    <property type="molecule type" value="Genomic_DNA"/>
</dbReference>
<dbReference type="RefSeq" id="WP_089883230.1">
    <property type="nucleotide sequence ID" value="NZ_FOYS01000007.1"/>
</dbReference>
<dbReference type="STRING" id="555875.SAMN04488124_3442"/>
<accession>A0A1I6IPP5</accession>
<feature type="transmembrane region" description="Helical" evidence="5">
    <location>
        <begin position="203"/>
        <end position="227"/>
    </location>
</feature>
<organism evidence="6 7">
    <name type="scientific">Halogeometricum limi</name>
    <dbReference type="NCBI Taxonomy" id="555875"/>
    <lineage>
        <taxon>Archaea</taxon>
        <taxon>Methanobacteriati</taxon>
        <taxon>Methanobacteriota</taxon>
        <taxon>Stenosarchaea group</taxon>
        <taxon>Halobacteria</taxon>
        <taxon>Halobacteriales</taxon>
        <taxon>Haloferacaceae</taxon>
        <taxon>Halogeometricum</taxon>
    </lineage>
</organism>
<evidence type="ECO:0000256" key="2">
    <source>
        <dbReference type="ARBA" id="ARBA00022692"/>
    </source>
</evidence>